<dbReference type="EMBL" id="ABJB010855138">
    <property type="status" value="NOT_ANNOTATED_CDS"/>
    <property type="molecule type" value="Genomic_DNA"/>
</dbReference>
<protein>
    <submittedName>
        <fullName evidence="2 3">Uncharacterized protein</fullName>
    </submittedName>
</protein>
<evidence type="ECO:0000256" key="1">
    <source>
        <dbReference type="SAM" id="MobiDB-lite"/>
    </source>
</evidence>
<dbReference type="HOGENOM" id="CLU_2815302_0_0_1"/>
<feature type="region of interest" description="Disordered" evidence="1">
    <location>
        <begin position="46"/>
        <end position="67"/>
    </location>
</feature>
<evidence type="ECO:0000313" key="4">
    <source>
        <dbReference type="Proteomes" id="UP000001555"/>
    </source>
</evidence>
<dbReference type="InParanoid" id="B7PT07"/>
<dbReference type="PaxDb" id="6945-B7PT07"/>
<evidence type="ECO:0000313" key="2">
    <source>
        <dbReference type="EMBL" id="EEC09729.1"/>
    </source>
</evidence>
<dbReference type="Proteomes" id="UP000001555">
    <property type="component" value="Unassembled WGS sequence"/>
</dbReference>
<reference evidence="3" key="2">
    <citation type="submission" date="2020-05" db="UniProtKB">
        <authorList>
            <consortium name="EnsemblMetazoa"/>
        </authorList>
    </citation>
    <scope>IDENTIFICATION</scope>
    <source>
        <strain evidence="3">wikel</strain>
    </source>
</reference>
<sequence length="67" mass="7726">MQHQHRHRALPRDALRLQRCRRTRIRGPQSGATAVVGAPLRRGLRAIPRPRVHHQPAEALPPQDNRH</sequence>
<organism>
    <name type="scientific">Ixodes scapularis</name>
    <name type="common">Black-legged tick</name>
    <name type="synonym">Deer tick</name>
    <dbReference type="NCBI Taxonomy" id="6945"/>
    <lineage>
        <taxon>Eukaryota</taxon>
        <taxon>Metazoa</taxon>
        <taxon>Ecdysozoa</taxon>
        <taxon>Arthropoda</taxon>
        <taxon>Chelicerata</taxon>
        <taxon>Arachnida</taxon>
        <taxon>Acari</taxon>
        <taxon>Parasitiformes</taxon>
        <taxon>Ixodida</taxon>
        <taxon>Ixodoidea</taxon>
        <taxon>Ixodidae</taxon>
        <taxon>Ixodinae</taxon>
        <taxon>Ixodes</taxon>
    </lineage>
</organism>
<gene>
    <name evidence="3" type="primary">8030911</name>
    <name evidence="2" type="ORF">IscW_ISCW019309</name>
</gene>
<dbReference type="EnsemblMetazoa" id="ISCW019309-RA">
    <property type="protein sequence ID" value="ISCW019309-PA"/>
    <property type="gene ID" value="ISCW019309"/>
</dbReference>
<dbReference type="OrthoDB" id="6502447at2759"/>
<evidence type="ECO:0000313" key="3">
    <source>
        <dbReference type="EnsemblMetazoa" id="ISCW019309-PA"/>
    </source>
</evidence>
<keyword evidence="4" id="KW-1185">Reference proteome</keyword>
<reference evidence="2 4" key="1">
    <citation type="submission" date="2008-03" db="EMBL/GenBank/DDBJ databases">
        <title>Annotation of Ixodes scapularis.</title>
        <authorList>
            <consortium name="Ixodes scapularis Genome Project Consortium"/>
            <person name="Caler E."/>
            <person name="Hannick L.I."/>
            <person name="Bidwell S."/>
            <person name="Joardar V."/>
            <person name="Thiagarajan M."/>
            <person name="Amedeo P."/>
            <person name="Galinsky K.J."/>
            <person name="Schobel S."/>
            <person name="Inman J."/>
            <person name="Hostetler J."/>
            <person name="Miller J."/>
            <person name="Hammond M."/>
            <person name="Megy K."/>
            <person name="Lawson D."/>
            <person name="Kodira C."/>
            <person name="Sutton G."/>
            <person name="Meyer J."/>
            <person name="Hill C.A."/>
            <person name="Birren B."/>
            <person name="Nene V."/>
            <person name="Collins F."/>
            <person name="Alarcon-Chaidez F."/>
            <person name="Wikel S."/>
            <person name="Strausberg R."/>
        </authorList>
    </citation>
    <scope>NUCLEOTIDE SEQUENCE [LARGE SCALE GENOMIC DNA]</scope>
    <source>
        <strain evidence="4">Wikel</strain>
        <strain evidence="2">Wikel colony</strain>
    </source>
</reference>
<dbReference type="KEGG" id="isc:8030911"/>
<accession>B7PT07</accession>
<dbReference type="VEuPathDB" id="VectorBase:ISCW019309"/>
<proteinExistence type="predicted"/>
<dbReference type="AlphaFoldDB" id="B7PT07"/>
<dbReference type="VEuPathDB" id="VectorBase:ISCI019309"/>
<name>B7PT07_IXOSC</name>
<dbReference type="EMBL" id="DS782294">
    <property type="protein sequence ID" value="EEC09729.1"/>
    <property type="molecule type" value="Genomic_DNA"/>
</dbReference>